<keyword evidence="1" id="KW-0812">Transmembrane</keyword>
<dbReference type="AlphaFoldDB" id="A0A7C2FRI2"/>
<feature type="transmembrane region" description="Helical" evidence="1">
    <location>
        <begin position="116"/>
        <end position="139"/>
    </location>
</feature>
<organism evidence="2">
    <name type="scientific">Thermosphaera aggregans</name>
    <dbReference type="NCBI Taxonomy" id="54254"/>
    <lineage>
        <taxon>Archaea</taxon>
        <taxon>Thermoproteota</taxon>
        <taxon>Thermoprotei</taxon>
        <taxon>Desulfurococcales</taxon>
        <taxon>Desulfurococcaceae</taxon>
        <taxon>Thermosphaera</taxon>
    </lineage>
</organism>
<dbReference type="EMBL" id="DSJT01000034">
    <property type="protein sequence ID" value="HEF87863.1"/>
    <property type="molecule type" value="Genomic_DNA"/>
</dbReference>
<sequence length="587" mass="64144">MLPRRFTQSKAASGFMAALLVSAPFIAKLSVEGLTPDAYWFILIQPAFILMSLSRERRFLFTATTGASFLSSFNGNPTILSITSSAAFLGFLAFYVKNRGDVKKTVTLTLLFYTPLYIVNPYSLVPLATIVAGFTVCLLRESARIGRSRVEVRQVEKTVYVGAHVNYLVTIKCPGFFEYKVFTDRNEVRSGSGVNRVELELAVKALKVGVNKANVEVVVKDGKGLASTVHGPYVLEYTVIIKATQLLKEAEKILREYARYIVVPRILVVRLGGGGAGEYEAGRGPAQGGLGYGSTGEGFSGGEKGVGIEGGEILKEQFALSPGLDTRDSAVMQSESEGVESSSNTSTWGKQYLQSRFYLATKMMREVAEYVSKIIARSHIGDYMGVREYAPGDNPHLIHWKKSLRLELEESLYIRLFTSEVEGGGGRGLGERIVYLDLAAANPLELDLLVTTAYGELVSGLRGNGGLTNIHFFVKIPGEELYYIPGRIIDVLAAFNNIIRKHSVKALYDYSTWSRMRTIKLGEATGFVGELEDYYKGLATGLVEVFKSKAGGVKSVTMIFSKSLAYKYGVIAAVLRDSGFFVNLPGG</sequence>
<keyword evidence="1" id="KW-1133">Transmembrane helix</keyword>
<comment type="caution">
    <text evidence="2">The sequence shown here is derived from an EMBL/GenBank/DDBJ whole genome shotgun (WGS) entry which is preliminary data.</text>
</comment>
<evidence type="ECO:0000313" key="2">
    <source>
        <dbReference type="EMBL" id="HEF87863.1"/>
    </source>
</evidence>
<accession>A0A7C2FRI2</accession>
<gene>
    <name evidence="2" type="ORF">ENP55_06275</name>
</gene>
<feature type="transmembrane region" description="Helical" evidence="1">
    <location>
        <begin position="75"/>
        <end position="96"/>
    </location>
</feature>
<evidence type="ECO:0000256" key="1">
    <source>
        <dbReference type="SAM" id="Phobius"/>
    </source>
</evidence>
<reference evidence="2" key="1">
    <citation type="journal article" date="2020" name="mSystems">
        <title>Genome- and Community-Level Interaction Insights into Carbon Utilization and Element Cycling Functions of Hydrothermarchaeota in Hydrothermal Sediment.</title>
        <authorList>
            <person name="Zhou Z."/>
            <person name="Liu Y."/>
            <person name="Xu W."/>
            <person name="Pan J."/>
            <person name="Luo Z.H."/>
            <person name="Li M."/>
        </authorList>
    </citation>
    <scope>NUCLEOTIDE SEQUENCE [LARGE SCALE GENOMIC DNA]</scope>
    <source>
        <strain evidence="2">SpSt-23</strain>
    </source>
</reference>
<keyword evidence="1" id="KW-0472">Membrane</keyword>
<name>A0A7C2FRI2_9CREN</name>
<proteinExistence type="predicted"/>
<protein>
    <submittedName>
        <fullName evidence="2">DUF58 domain-containing protein</fullName>
    </submittedName>
</protein>